<evidence type="ECO:0000313" key="3">
    <source>
        <dbReference type="Proteomes" id="UP001240150"/>
    </source>
</evidence>
<evidence type="ECO:0000313" key="2">
    <source>
        <dbReference type="EMBL" id="WIM97855.1"/>
    </source>
</evidence>
<protein>
    <submittedName>
        <fullName evidence="2">Uncharacterized protein</fullName>
    </submittedName>
</protein>
<gene>
    <name evidence="2" type="ORF">ACTOB_001410</name>
</gene>
<feature type="region of interest" description="Disordered" evidence="1">
    <location>
        <begin position="98"/>
        <end position="117"/>
    </location>
</feature>
<organism evidence="2 3">
    <name type="scientific">Actinoplanes oblitus</name>
    <dbReference type="NCBI Taxonomy" id="3040509"/>
    <lineage>
        <taxon>Bacteria</taxon>
        <taxon>Bacillati</taxon>
        <taxon>Actinomycetota</taxon>
        <taxon>Actinomycetes</taxon>
        <taxon>Micromonosporales</taxon>
        <taxon>Micromonosporaceae</taxon>
        <taxon>Actinoplanes</taxon>
    </lineage>
</organism>
<evidence type="ECO:0000256" key="1">
    <source>
        <dbReference type="SAM" id="MobiDB-lite"/>
    </source>
</evidence>
<sequence>MERRDYPAGVIFHAPHCIEGGNSPAVEIDIAMRTYPSHQLHFCFGGVIPAELEGMAPQDIVPFVTVEQVEYGRHEYQPSDRWPDDAVRALCRVCQGTHGDAAPSGPAPQPPLRGQVV</sequence>
<reference evidence="2 3" key="1">
    <citation type="submission" date="2023-06" db="EMBL/GenBank/DDBJ databases">
        <authorList>
            <person name="Yushchuk O."/>
            <person name="Binda E."/>
            <person name="Ruckert-Reed C."/>
            <person name="Fedorenko V."/>
            <person name="Kalinowski J."/>
            <person name="Marinelli F."/>
        </authorList>
    </citation>
    <scope>NUCLEOTIDE SEQUENCE [LARGE SCALE GENOMIC DNA]</scope>
    <source>
        <strain evidence="2 3">NRRL 3884</strain>
    </source>
</reference>
<name>A0ABY8WJ66_9ACTN</name>
<dbReference type="EMBL" id="CP126980">
    <property type="protein sequence ID" value="WIM97855.1"/>
    <property type="molecule type" value="Genomic_DNA"/>
</dbReference>
<proteinExistence type="predicted"/>
<keyword evidence="3" id="KW-1185">Reference proteome</keyword>
<dbReference type="Proteomes" id="UP001240150">
    <property type="component" value="Chromosome"/>
</dbReference>
<accession>A0ABY8WJ66</accession>
<dbReference type="RefSeq" id="WP_284919249.1">
    <property type="nucleotide sequence ID" value="NZ_CP126980.1"/>
</dbReference>